<dbReference type="PANTHER" id="PTHR11213:SF1">
    <property type="entry name" value="PITUITARY ADENYLATE CYCLASE-ACTIVATING POLYPEPTIDE"/>
    <property type="match status" value="1"/>
</dbReference>
<dbReference type="GO" id="GO:0005576">
    <property type="term" value="C:extracellular region"/>
    <property type="evidence" value="ECO:0007669"/>
    <property type="project" value="UniProtKB-SubCell"/>
</dbReference>
<dbReference type="InterPro" id="IPR000532">
    <property type="entry name" value="Glucagon_GIP_secretin_VIP"/>
</dbReference>
<evidence type="ECO:0000259" key="5">
    <source>
        <dbReference type="PROSITE" id="PS00260"/>
    </source>
</evidence>
<reference evidence="6" key="1">
    <citation type="submission" date="2025-08" db="UniProtKB">
        <authorList>
            <consortium name="Ensembl"/>
        </authorList>
    </citation>
    <scope>IDENTIFICATION</scope>
</reference>
<proteinExistence type="inferred from homology"/>
<evidence type="ECO:0000256" key="4">
    <source>
        <dbReference type="SAM" id="MobiDB-lite"/>
    </source>
</evidence>
<reference evidence="6" key="2">
    <citation type="submission" date="2025-09" db="UniProtKB">
        <authorList>
            <consortium name="Ensembl"/>
        </authorList>
    </citation>
    <scope>IDENTIFICATION</scope>
</reference>
<dbReference type="GO" id="GO:0051428">
    <property type="term" value="F:peptide hormone receptor binding"/>
    <property type="evidence" value="ECO:0007669"/>
    <property type="project" value="TreeGrafter"/>
</dbReference>
<dbReference type="SMART" id="SM00070">
    <property type="entry name" value="GLUCA"/>
    <property type="match status" value="2"/>
</dbReference>
<comment type="subcellular location">
    <subcellularLocation>
        <location evidence="1">Secreted</location>
    </subcellularLocation>
</comment>
<dbReference type="PROSITE" id="PS00260">
    <property type="entry name" value="GLUCAGON"/>
    <property type="match status" value="1"/>
</dbReference>
<dbReference type="GO" id="GO:0007218">
    <property type="term" value="P:neuropeptide signaling pathway"/>
    <property type="evidence" value="ECO:0007669"/>
    <property type="project" value="TreeGrafter"/>
</dbReference>
<feature type="compositionally biased region" description="Pro residues" evidence="4">
    <location>
        <begin position="30"/>
        <end position="40"/>
    </location>
</feature>
<dbReference type="GO" id="GO:0032880">
    <property type="term" value="P:regulation of protein localization"/>
    <property type="evidence" value="ECO:0007669"/>
    <property type="project" value="TreeGrafter"/>
</dbReference>
<dbReference type="InterPro" id="IPR046963">
    <property type="entry name" value="VIP/GHRH-like"/>
</dbReference>
<name>A0A8B9NIG0_9AVES</name>
<evidence type="ECO:0000256" key="3">
    <source>
        <dbReference type="ARBA" id="ARBA00022525"/>
    </source>
</evidence>
<evidence type="ECO:0000256" key="1">
    <source>
        <dbReference type="ARBA" id="ARBA00004613"/>
    </source>
</evidence>
<dbReference type="Ensembl" id="ENSANIT00000023127.1">
    <property type="protein sequence ID" value="ENSANIP00000022384.1"/>
    <property type="gene ID" value="ENSANIG00000015228.1"/>
</dbReference>
<feature type="region of interest" description="Disordered" evidence="4">
    <location>
        <begin position="1"/>
        <end position="81"/>
    </location>
</feature>
<feature type="compositionally biased region" description="Gly residues" evidence="4">
    <location>
        <begin position="1"/>
        <end position="11"/>
    </location>
</feature>
<dbReference type="GO" id="GO:0005184">
    <property type="term" value="F:neuropeptide hormone activity"/>
    <property type="evidence" value="ECO:0007669"/>
    <property type="project" value="InterPro"/>
</dbReference>
<dbReference type="GO" id="GO:0016521">
    <property type="term" value="F:pituitary adenylate cyclase activating polypeptide activity"/>
    <property type="evidence" value="ECO:0007669"/>
    <property type="project" value="TreeGrafter"/>
</dbReference>
<dbReference type="GO" id="GO:0043005">
    <property type="term" value="C:neuron projection"/>
    <property type="evidence" value="ECO:0007669"/>
    <property type="project" value="TreeGrafter"/>
</dbReference>
<organism evidence="6 7">
    <name type="scientific">Accipiter nisus</name>
    <name type="common">Eurasian sparrowhawk</name>
    <dbReference type="NCBI Taxonomy" id="211598"/>
    <lineage>
        <taxon>Eukaryota</taxon>
        <taxon>Metazoa</taxon>
        <taxon>Chordata</taxon>
        <taxon>Craniata</taxon>
        <taxon>Vertebrata</taxon>
        <taxon>Euteleostomi</taxon>
        <taxon>Archelosauria</taxon>
        <taxon>Archosauria</taxon>
        <taxon>Dinosauria</taxon>
        <taxon>Saurischia</taxon>
        <taxon>Theropoda</taxon>
        <taxon>Coelurosauria</taxon>
        <taxon>Aves</taxon>
        <taxon>Neognathae</taxon>
        <taxon>Neoaves</taxon>
        <taxon>Telluraves</taxon>
        <taxon>Accipitrimorphae</taxon>
        <taxon>Accipitriformes</taxon>
        <taxon>Accipitridae</taxon>
        <taxon>Accipitrinae</taxon>
        <taxon>Accipiter</taxon>
    </lineage>
</organism>
<protein>
    <submittedName>
        <fullName evidence="6">Adenylate cyclase activating polypeptide 1</fullName>
    </submittedName>
</protein>
<keyword evidence="3" id="KW-0964">Secreted</keyword>
<evidence type="ECO:0000313" key="6">
    <source>
        <dbReference type="Ensembl" id="ENSANIP00000022384.1"/>
    </source>
</evidence>
<sequence length="254" mass="27847">MGGRGGDGGGTKLARSQRAEAPFNEKQPQAKPPPPQPSPAPARRALRGGAGPGPRRRGLPLTAPSPPGRLLGSRPAPGTQTRVLGDEVYDEDANTLQDFAYDREPLGIANPSSMIGEMYTLYYPPEKRHADGIFNKAYRKLLGQLSARKYLHSLMAKRVGGASGGLGDESEPLTKRHIDGIFTDSYSRYRKQMAVKKYLAAVLGKRVKDINFHHLLLYIEKDAVLPGDYEENDLGGLVKQILPPLYLYQCLLKQ</sequence>
<dbReference type="Pfam" id="PF00123">
    <property type="entry name" value="Hormone_2"/>
    <property type="match status" value="2"/>
</dbReference>
<comment type="similarity">
    <text evidence="2">Belongs to the glucagon family.</text>
</comment>
<dbReference type="GO" id="GO:0007189">
    <property type="term" value="P:adenylate cyclase-activating G protein-coupled receptor signaling pathway"/>
    <property type="evidence" value="ECO:0007669"/>
    <property type="project" value="TreeGrafter"/>
</dbReference>
<evidence type="ECO:0000313" key="7">
    <source>
        <dbReference type="Proteomes" id="UP000694541"/>
    </source>
</evidence>
<evidence type="ECO:0000256" key="2">
    <source>
        <dbReference type="ARBA" id="ARBA00008369"/>
    </source>
</evidence>
<feature type="domain" description="Glucagon / GIP / secretin / VIP family" evidence="5">
    <location>
        <begin position="177"/>
        <end position="199"/>
    </location>
</feature>
<dbReference type="GO" id="GO:0070374">
    <property type="term" value="P:positive regulation of ERK1 and ERK2 cascade"/>
    <property type="evidence" value="ECO:0007669"/>
    <property type="project" value="TreeGrafter"/>
</dbReference>
<dbReference type="GO" id="GO:0031175">
    <property type="term" value="P:neuron projection development"/>
    <property type="evidence" value="ECO:0007669"/>
    <property type="project" value="TreeGrafter"/>
</dbReference>
<dbReference type="Proteomes" id="UP000694541">
    <property type="component" value="Unplaced"/>
</dbReference>
<dbReference type="PANTHER" id="PTHR11213">
    <property type="entry name" value="GLUCAGON-FAMILY NEUROPEPTIDE"/>
    <property type="match status" value="1"/>
</dbReference>
<keyword evidence="7" id="KW-1185">Reference proteome</keyword>
<dbReference type="GO" id="GO:0043204">
    <property type="term" value="C:perikaryon"/>
    <property type="evidence" value="ECO:0007669"/>
    <property type="project" value="TreeGrafter"/>
</dbReference>
<dbReference type="AlphaFoldDB" id="A0A8B9NIG0"/>
<accession>A0A8B9NIG0</accession>